<evidence type="ECO:0000259" key="7">
    <source>
        <dbReference type="Pfam" id="PF02687"/>
    </source>
</evidence>
<evidence type="ECO:0000256" key="4">
    <source>
        <dbReference type="ARBA" id="ARBA00022989"/>
    </source>
</evidence>
<evidence type="ECO:0000313" key="9">
    <source>
        <dbReference type="Proteomes" id="UP000275394"/>
    </source>
</evidence>
<dbReference type="InterPro" id="IPR038766">
    <property type="entry name" value="Membrane_comp_ABC_pdt"/>
</dbReference>
<feature type="transmembrane region" description="Helical" evidence="6">
    <location>
        <begin position="257"/>
        <end position="276"/>
    </location>
</feature>
<evidence type="ECO:0000256" key="6">
    <source>
        <dbReference type="SAM" id="Phobius"/>
    </source>
</evidence>
<dbReference type="PANTHER" id="PTHR30287">
    <property type="entry name" value="MEMBRANE COMPONENT OF PREDICTED ABC SUPERFAMILY METABOLITE UPTAKE TRANSPORTER"/>
    <property type="match status" value="1"/>
</dbReference>
<feature type="transmembrane region" description="Helical" evidence="6">
    <location>
        <begin position="347"/>
        <end position="370"/>
    </location>
</feature>
<feature type="transmembrane region" description="Helical" evidence="6">
    <location>
        <begin position="799"/>
        <end position="819"/>
    </location>
</feature>
<feature type="domain" description="ABC3 transporter permease C-terminal" evidence="7">
    <location>
        <begin position="260"/>
        <end position="371"/>
    </location>
</feature>
<comment type="subcellular location">
    <subcellularLocation>
        <location evidence="1">Cell membrane</location>
        <topology evidence="1">Multi-pass membrane protein</topology>
    </subcellularLocation>
</comment>
<gene>
    <name evidence="8" type="ORF">EDC56_0917</name>
</gene>
<keyword evidence="2" id="KW-1003">Cell membrane</keyword>
<name>A0A3N2E026_9GAMM</name>
<dbReference type="EMBL" id="RKHR01000003">
    <property type="protein sequence ID" value="ROS05387.1"/>
    <property type="molecule type" value="Genomic_DNA"/>
</dbReference>
<feature type="transmembrane region" description="Helical" evidence="6">
    <location>
        <begin position="709"/>
        <end position="732"/>
    </location>
</feature>
<evidence type="ECO:0000313" key="8">
    <source>
        <dbReference type="EMBL" id="ROS05387.1"/>
    </source>
</evidence>
<protein>
    <submittedName>
        <fullName evidence="8">Putative ABC transport system permease protein</fullName>
    </submittedName>
</protein>
<comment type="caution">
    <text evidence="8">The sequence shown here is derived from an EMBL/GenBank/DDBJ whole genome shotgun (WGS) entry which is preliminary data.</text>
</comment>
<evidence type="ECO:0000256" key="2">
    <source>
        <dbReference type="ARBA" id="ARBA00022475"/>
    </source>
</evidence>
<feature type="transmembrane region" description="Helical" evidence="6">
    <location>
        <begin position="417"/>
        <end position="440"/>
    </location>
</feature>
<reference evidence="8 9" key="1">
    <citation type="submission" date="2018-11" db="EMBL/GenBank/DDBJ databases">
        <title>Genomic Encyclopedia of Type Strains, Phase IV (KMG-IV): sequencing the most valuable type-strain genomes for metagenomic binning, comparative biology and taxonomic classification.</title>
        <authorList>
            <person name="Goeker M."/>
        </authorList>
    </citation>
    <scope>NUCLEOTIDE SEQUENCE [LARGE SCALE GENOMIC DNA]</scope>
    <source>
        <strain evidence="8 9">DSM 100316</strain>
    </source>
</reference>
<dbReference type="AlphaFoldDB" id="A0A3N2E026"/>
<feature type="domain" description="ABC3 transporter permease C-terminal" evidence="7">
    <location>
        <begin position="714"/>
        <end position="825"/>
    </location>
</feature>
<dbReference type="GO" id="GO:0005886">
    <property type="term" value="C:plasma membrane"/>
    <property type="evidence" value="ECO:0007669"/>
    <property type="project" value="UniProtKB-SubCell"/>
</dbReference>
<feature type="transmembrane region" description="Helical" evidence="6">
    <location>
        <begin position="304"/>
        <end position="327"/>
    </location>
</feature>
<dbReference type="PANTHER" id="PTHR30287:SF1">
    <property type="entry name" value="INNER MEMBRANE PROTEIN"/>
    <property type="match status" value="1"/>
</dbReference>
<evidence type="ECO:0000256" key="3">
    <source>
        <dbReference type="ARBA" id="ARBA00022692"/>
    </source>
</evidence>
<feature type="transmembrane region" description="Helical" evidence="6">
    <location>
        <begin position="753"/>
        <end position="779"/>
    </location>
</feature>
<feature type="transmembrane region" description="Helical" evidence="6">
    <location>
        <begin position="465"/>
        <end position="488"/>
    </location>
</feature>
<keyword evidence="3 6" id="KW-0812">Transmembrane</keyword>
<dbReference type="OrthoDB" id="5292592at2"/>
<dbReference type="Proteomes" id="UP000275394">
    <property type="component" value="Unassembled WGS sequence"/>
</dbReference>
<organism evidence="8 9">
    <name type="scientific">Sinobacterium caligoides</name>
    <dbReference type="NCBI Taxonomy" id="933926"/>
    <lineage>
        <taxon>Bacteria</taxon>
        <taxon>Pseudomonadati</taxon>
        <taxon>Pseudomonadota</taxon>
        <taxon>Gammaproteobacteria</taxon>
        <taxon>Cellvibrionales</taxon>
        <taxon>Spongiibacteraceae</taxon>
        <taxon>Sinobacterium</taxon>
    </lineage>
</organism>
<keyword evidence="9" id="KW-1185">Reference proteome</keyword>
<dbReference type="RefSeq" id="WP_123711297.1">
    <property type="nucleotide sequence ID" value="NZ_RKHR01000003.1"/>
</dbReference>
<sequence>MSNSLKMAWRFLRIDWRSGELQLLFVSLLLAVTIVAGLTGFVGRLELMLAGESSQFLAADRQLQSPREVSPVWLQKASALGLQQAKLINFQSMLYADDEPMLVSVKAASRHYPLIGKVNIRDGLYSAEYAVDGGPPPGEIWVERRLLQQLDLALGSPVYIGDAQLIISKVLVSEPDRGAGFISMGPRVLMHYQDVAATQVISEGSRISYAWLFAGDAAAINTFERWLGPQLGESQRWLSLEDNQPSIAQALTRAKSFFLLASSMVIVLAVIAIAMTSNRYCQRHVKHIAVLKTLGATSGYIRQLYSLLLLLLFITVSLLGCLLAYGLQYGLLSQVAQELEVAIPPVAAMPFVLGVVAALISLLAFTLPALSTLQAIPAVAIFRQSRQSMLGFSRLSLFIGFAGLLLLLLLYTEQLLLSAVLMLALLLVLLVIAVPARLILKSLPAVGARANSVWSMALANLRRRLFANALQLGLFAISLMLLIVLLGVRDNLFKQWQSQLPAETPNFFLVNIQPQQVATVAQWLGQMGVSTEAIYPMVRGRLVEINAQPVRERVSKDSFKRSGADRELNLSWAEALPADNTVLAGEWFSSDDQQLVDGVGKVSVESQLAEKLNIQLGDRLTFRIAAVEVKAVVNNIREVEWDRMRPNFYMLLSRASLESLPQTSMTSFYLPDQQHRQVAQLLKAIPTAVVIEVDTVIKQIRSIIHHVSLALQLVLLFVVLGSVLVMVATVQHSLDSRKKENTVIRALGGSRRLIIGSLIAEFVIIGLMAGVLATVGAELVLLALQQWVMKLPLTLHPELWYLAPLLGVTIVGLAGYVAARRVTRVAPMQLLRES</sequence>
<proteinExistence type="predicted"/>
<evidence type="ECO:0000256" key="5">
    <source>
        <dbReference type="ARBA" id="ARBA00023136"/>
    </source>
</evidence>
<feature type="transmembrane region" description="Helical" evidence="6">
    <location>
        <begin position="391"/>
        <end position="411"/>
    </location>
</feature>
<dbReference type="Pfam" id="PF02687">
    <property type="entry name" value="FtsX"/>
    <property type="match status" value="2"/>
</dbReference>
<keyword evidence="5 6" id="KW-0472">Membrane</keyword>
<accession>A0A3N2E026</accession>
<dbReference type="InterPro" id="IPR003838">
    <property type="entry name" value="ABC3_permease_C"/>
</dbReference>
<keyword evidence="4 6" id="KW-1133">Transmembrane helix</keyword>
<evidence type="ECO:0000256" key="1">
    <source>
        <dbReference type="ARBA" id="ARBA00004651"/>
    </source>
</evidence>